<dbReference type="SUPFAM" id="SSF81383">
    <property type="entry name" value="F-box domain"/>
    <property type="match status" value="1"/>
</dbReference>
<feature type="domain" description="F-box" evidence="1">
    <location>
        <begin position="1"/>
        <end position="49"/>
    </location>
</feature>
<evidence type="ECO:0000313" key="2">
    <source>
        <dbReference type="EMBL" id="KAJ8662685.1"/>
    </source>
</evidence>
<organism evidence="2 3">
    <name type="scientific">Lichtheimia ornata</name>
    <dbReference type="NCBI Taxonomy" id="688661"/>
    <lineage>
        <taxon>Eukaryota</taxon>
        <taxon>Fungi</taxon>
        <taxon>Fungi incertae sedis</taxon>
        <taxon>Mucoromycota</taxon>
        <taxon>Mucoromycotina</taxon>
        <taxon>Mucoromycetes</taxon>
        <taxon>Mucorales</taxon>
        <taxon>Lichtheimiaceae</taxon>
        <taxon>Lichtheimia</taxon>
    </lineage>
</organism>
<reference evidence="2 3" key="1">
    <citation type="submission" date="2023-03" db="EMBL/GenBank/DDBJ databases">
        <title>Genome sequence of Lichtheimia ornata CBS 291.66.</title>
        <authorList>
            <person name="Mohabir J.T."/>
            <person name="Shea T.P."/>
            <person name="Kurbessoian T."/>
            <person name="Berby B."/>
            <person name="Fontaine J."/>
            <person name="Livny J."/>
            <person name="Gnirke A."/>
            <person name="Stajich J.E."/>
            <person name="Cuomo C.A."/>
        </authorList>
    </citation>
    <scope>NUCLEOTIDE SEQUENCE [LARGE SCALE GENOMIC DNA]</scope>
    <source>
        <strain evidence="2">CBS 291.66</strain>
    </source>
</reference>
<sequence>MTSFHHLPTEILCHVLSGFDTADILAGSYLVSKTWHTRLIQCAPLWIHVKTEKEQFSPRALLPVAHHIQKLDIIDHHHPWLQLLFEDIKRGVFVNLRHLKLNLRKTCQIPFPLEHD</sequence>
<protein>
    <recommendedName>
        <fullName evidence="1">F-box domain-containing protein</fullName>
    </recommendedName>
</protein>
<comment type="caution">
    <text evidence="2">The sequence shown here is derived from an EMBL/GenBank/DDBJ whole genome shotgun (WGS) entry which is preliminary data.</text>
</comment>
<dbReference type="Proteomes" id="UP001234581">
    <property type="component" value="Unassembled WGS sequence"/>
</dbReference>
<proteinExistence type="predicted"/>
<dbReference type="Pfam" id="PF12937">
    <property type="entry name" value="F-box-like"/>
    <property type="match status" value="1"/>
</dbReference>
<accession>A0AAD7VCQ1</accession>
<dbReference type="AlphaFoldDB" id="A0AAD7VCQ1"/>
<dbReference type="InterPro" id="IPR036047">
    <property type="entry name" value="F-box-like_dom_sf"/>
</dbReference>
<dbReference type="PROSITE" id="PS50181">
    <property type="entry name" value="FBOX"/>
    <property type="match status" value="1"/>
</dbReference>
<name>A0AAD7VCQ1_9FUNG</name>
<dbReference type="EMBL" id="JARTCD010000004">
    <property type="protein sequence ID" value="KAJ8662685.1"/>
    <property type="molecule type" value="Genomic_DNA"/>
</dbReference>
<dbReference type="GeneID" id="83209067"/>
<dbReference type="InterPro" id="IPR001810">
    <property type="entry name" value="F-box_dom"/>
</dbReference>
<dbReference type="Gene3D" id="1.20.1280.50">
    <property type="match status" value="1"/>
</dbReference>
<dbReference type="RefSeq" id="XP_058347598.1">
    <property type="nucleotide sequence ID" value="XM_058481741.1"/>
</dbReference>
<keyword evidence="3" id="KW-1185">Reference proteome</keyword>
<evidence type="ECO:0000313" key="3">
    <source>
        <dbReference type="Proteomes" id="UP001234581"/>
    </source>
</evidence>
<gene>
    <name evidence="2" type="ORF">O0I10_001649</name>
</gene>
<evidence type="ECO:0000259" key="1">
    <source>
        <dbReference type="PROSITE" id="PS50181"/>
    </source>
</evidence>